<gene>
    <name evidence="3" type="ORF">EXY25_17210</name>
</gene>
<name>A0ABY1WL40_9GAMM</name>
<protein>
    <recommendedName>
        <fullName evidence="2">Calcineurin-like phosphoesterase domain-containing protein</fullName>
    </recommendedName>
</protein>
<keyword evidence="4" id="KW-1185">Reference proteome</keyword>
<evidence type="ECO:0000313" key="4">
    <source>
        <dbReference type="Proteomes" id="UP000292544"/>
    </source>
</evidence>
<evidence type="ECO:0000259" key="2">
    <source>
        <dbReference type="Pfam" id="PF00149"/>
    </source>
</evidence>
<dbReference type="Proteomes" id="UP000292544">
    <property type="component" value="Unassembled WGS sequence"/>
</dbReference>
<organism evidence="3 4">
    <name type="scientific">Corallincola spongiicola</name>
    <dbReference type="NCBI Taxonomy" id="2520508"/>
    <lineage>
        <taxon>Bacteria</taxon>
        <taxon>Pseudomonadati</taxon>
        <taxon>Pseudomonadota</taxon>
        <taxon>Gammaproteobacteria</taxon>
        <taxon>Alteromonadales</taxon>
        <taxon>Psychromonadaceae</taxon>
        <taxon>Corallincola</taxon>
    </lineage>
</organism>
<feature type="chain" id="PRO_5046288042" description="Calcineurin-like phosphoesterase domain-containing protein" evidence="1">
    <location>
        <begin position="22"/>
        <end position="616"/>
    </location>
</feature>
<reference evidence="4" key="1">
    <citation type="submission" date="2019-02" db="EMBL/GenBank/DDBJ databases">
        <title>Draft genome sequence of Muricauda sp. 176CP4-71.</title>
        <authorList>
            <person name="Park J.-S."/>
        </authorList>
    </citation>
    <scope>NUCLEOTIDE SEQUENCE [LARGE SCALE GENOMIC DNA]</scope>
    <source>
        <strain evidence="4">176GS2-150</strain>
    </source>
</reference>
<evidence type="ECO:0000256" key="1">
    <source>
        <dbReference type="SAM" id="SignalP"/>
    </source>
</evidence>
<comment type="caution">
    <text evidence="3">The sequence shown here is derived from an EMBL/GenBank/DDBJ whole genome shotgun (WGS) entry which is preliminary data.</text>
</comment>
<evidence type="ECO:0000313" key="3">
    <source>
        <dbReference type="EMBL" id="TAA41040.1"/>
    </source>
</evidence>
<dbReference type="EMBL" id="SHLY01000008">
    <property type="protein sequence ID" value="TAA41040.1"/>
    <property type="molecule type" value="Genomic_DNA"/>
</dbReference>
<dbReference type="SUPFAM" id="SSF56300">
    <property type="entry name" value="Metallo-dependent phosphatases"/>
    <property type="match status" value="1"/>
</dbReference>
<proteinExistence type="predicted"/>
<keyword evidence="1" id="KW-0732">Signal</keyword>
<accession>A0ABY1WL40</accession>
<dbReference type="Gene3D" id="3.60.21.10">
    <property type="match status" value="1"/>
</dbReference>
<feature type="domain" description="Calcineurin-like phosphoesterase" evidence="2">
    <location>
        <begin position="32"/>
        <end position="325"/>
    </location>
</feature>
<dbReference type="PANTHER" id="PTHR46546">
    <property type="entry name" value="SHEWANELLA-LIKE PROTEIN PHOSPHATASE 1"/>
    <property type="match status" value="1"/>
</dbReference>
<sequence length="616" mass="70699">MQRWQHLFCLALLLFSQGAFSEKHRYPMPGTLYVLGDVHGAYQELSTLLQGAKLIDEDERWIGGTSYLVSVGDLLDRGDDSRWVMDLLRRLEKEARDAGGRVYVLMGNHEQMNLMGELNYVTPGEFASYIELETSQLRNQRFEQFTQLHPDIESTATLMEKFEQHYQPGYLGHRAAMALDGDYGKWLIRRPTLLVIGRFGFVHGGLSSVIAGLSSGAINEMTQTNIRQFVTAQQNLLEQGHDLTGYSWFERLEQAKLLATESSDAQIQKQAQLVYKAGNNPLLNNEGPLWYRGNVICHPLFEQPMLKERLANLNIEQLIVGHTPTPSREITAYLDGLVIDVDTGMNTAYYHGKPALLKITDDAQMQVFTDGRWQSWQAESAADGYKGRRYEDWELLLTNAEITEIEAVGEGVTQPQKVTLSANGESFHAIFKTEDVRPRRRNQHHQLSDSFRFDIAAYQLARAMALTEIPPTVARTIKGKSGALQLWVNNTFNESKRLKEGLYPAETCVLSYQHSLMNLFDILIHNDDRTRANMLYQRSNWKLWWIDHSRAFRTLPRAPEYLAQAKLIYSPLVRQQLQLLSRQKLQQVLGRWLDSDQLRAIAKRRDLLLRAWKDQR</sequence>
<dbReference type="Pfam" id="PF00149">
    <property type="entry name" value="Metallophos"/>
    <property type="match status" value="1"/>
</dbReference>
<dbReference type="RefSeq" id="WP_130567828.1">
    <property type="nucleotide sequence ID" value="NZ_SHLY01000008.1"/>
</dbReference>
<dbReference type="PANTHER" id="PTHR46546:SF4">
    <property type="entry name" value="SHEWANELLA-LIKE PROTEIN PHOSPHATASE 1"/>
    <property type="match status" value="1"/>
</dbReference>
<dbReference type="InterPro" id="IPR029052">
    <property type="entry name" value="Metallo-depent_PP-like"/>
</dbReference>
<feature type="signal peptide" evidence="1">
    <location>
        <begin position="1"/>
        <end position="21"/>
    </location>
</feature>
<dbReference type="InterPro" id="IPR004843">
    <property type="entry name" value="Calcineurin-like_PHP"/>
</dbReference>